<gene>
    <name evidence="3" type="ORF">FAZ15_01030</name>
</gene>
<keyword evidence="4" id="KW-1185">Reference proteome</keyword>
<dbReference type="AlphaFoldDB" id="A0A4U0P656"/>
<feature type="chain" id="PRO_5020622353" description="Tetratricopeptide repeat protein" evidence="2">
    <location>
        <begin position="19"/>
        <end position="284"/>
    </location>
</feature>
<evidence type="ECO:0000256" key="1">
    <source>
        <dbReference type="PROSITE-ProRule" id="PRU00339"/>
    </source>
</evidence>
<accession>A0A4U0P656</accession>
<feature type="repeat" description="TPR" evidence="1">
    <location>
        <begin position="214"/>
        <end position="247"/>
    </location>
</feature>
<dbReference type="Proteomes" id="UP000306808">
    <property type="component" value="Unassembled WGS sequence"/>
</dbReference>
<sequence>MKHLFFLLFTIAALTSNAQILKQGDNLKIEFEKISTPYYFKAPSFTGWTEGKDMLLICNKPNPMDCDFVFLALRDTTLVGIYTIKAPNAFLLDTEGNSILSSGSEFFLLPLWTVKKNTQVIPADKAVFSLLDKMYEKSLQADSPQLDEATIKEYQQYKFDTTLPNRHIALLFDNYQTIITSTSARGERSPAELCIPIITSLSAECHSLYKNIPAIVCIYMGEALLSAGIIDKATEHFKISLQLYPNSIPLLVYNYRLEQDLKKKDEQLAKLKKKHTNHWMVKDL</sequence>
<dbReference type="EMBL" id="SUME01000001">
    <property type="protein sequence ID" value="TJZ62921.1"/>
    <property type="molecule type" value="Genomic_DNA"/>
</dbReference>
<evidence type="ECO:0000313" key="4">
    <source>
        <dbReference type="Proteomes" id="UP000306808"/>
    </source>
</evidence>
<comment type="caution">
    <text evidence="3">The sequence shown here is derived from an EMBL/GenBank/DDBJ whole genome shotgun (WGS) entry which is preliminary data.</text>
</comment>
<dbReference type="RefSeq" id="WP_136899267.1">
    <property type="nucleotide sequence ID" value="NZ_SUME01000001.1"/>
</dbReference>
<keyword evidence="1" id="KW-0802">TPR repeat</keyword>
<evidence type="ECO:0000256" key="2">
    <source>
        <dbReference type="SAM" id="SignalP"/>
    </source>
</evidence>
<evidence type="ECO:0000313" key="3">
    <source>
        <dbReference type="EMBL" id="TJZ62921.1"/>
    </source>
</evidence>
<name>A0A4U0P656_9SPHI</name>
<dbReference type="OrthoDB" id="1246158at2"/>
<dbReference type="InterPro" id="IPR019734">
    <property type="entry name" value="TPR_rpt"/>
</dbReference>
<keyword evidence="2" id="KW-0732">Signal</keyword>
<reference evidence="3 4" key="1">
    <citation type="submission" date="2019-04" db="EMBL/GenBank/DDBJ databases">
        <title>Sphingobacterium olei sp. nov., isolated from oil-contaminated soil.</title>
        <authorList>
            <person name="Liu B."/>
        </authorList>
    </citation>
    <scope>NUCLEOTIDE SEQUENCE [LARGE SCALE GENOMIC DNA]</scope>
    <source>
        <strain evidence="3 4">HAL-9</strain>
    </source>
</reference>
<proteinExistence type="predicted"/>
<feature type="signal peptide" evidence="2">
    <location>
        <begin position="1"/>
        <end position="18"/>
    </location>
</feature>
<protein>
    <recommendedName>
        <fullName evidence="5">Tetratricopeptide repeat protein</fullName>
    </recommendedName>
</protein>
<dbReference type="PROSITE" id="PS50005">
    <property type="entry name" value="TPR"/>
    <property type="match status" value="1"/>
</dbReference>
<evidence type="ECO:0008006" key="5">
    <source>
        <dbReference type="Google" id="ProtNLM"/>
    </source>
</evidence>
<organism evidence="3 4">
    <name type="scientific">Sphingobacterium olei</name>
    <dbReference type="NCBI Taxonomy" id="2571155"/>
    <lineage>
        <taxon>Bacteria</taxon>
        <taxon>Pseudomonadati</taxon>
        <taxon>Bacteroidota</taxon>
        <taxon>Sphingobacteriia</taxon>
        <taxon>Sphingobacteriales</taxon>
        <taxon>Sphingobacteriaceae</taxon>
        <taxon>Sphingobacterium</taxon>
    </lineage>
</organism>